<organism evidence="5 6">
    <name type="scientific">Coraliomargarita sinensis</name>
    <dbReference type="NCBI Taxonomy" id="2174842"/>
    <lineage>
        <taxon>Bacteria</taxon>
        <taxon>Pseudomonadati</taxon>
        <taxon>Verrucomicrobiota</taxon>
        <taxon>Opitutia</taxon>
        <taxon>Puniceicoccales</taxon>
        <taxon>Coraliomargaritaceae</taxon>
        <taxon>Coraliomargarita</taxon>
    </lineage>
</organism>
<gene>
    <name evidence="5" type="ORF">DDZ13_09210</name>
</gene>
<evidence type="ECO:0000256" key="1">
    <source>
        <dbReference type="ARBA" id="ARBA00000830"/>
    </source>
</evidence>
<dbReference type="Pfam" id="PF13419">
    <property type="entry name" value="HAD_2"/>
    <property type="match status" value="1"/>
</dbReference>
<name>A0A317ZKD2_9BACT</name>
<dbReference type="InParanoid" id="A0A317ZKD2"/>
<dbReference type="InterPro" id="IPR023198">
    <property type="entry name" value="PGP-like_dom2"/>
</dbReference>
<dbReference type="InterPro" id="IPR050155">
    <property type="entry name" value="HAD-like_hydrolase_sf"/>
</dbReference>
<dbReference type="RefSeq" id="WP_110131167.1">
    <property type="nucleotide sequence ID" value="NZ_QHJQ01000006.1"/>
</dbReference>
<dbReference type="Proteomes" id="UP000247099">
    <property type="component" value="Unassembled WGS sequence"/>
</dbReference>
<dbReference type="InterPro" id="IPR023214">
    <property type="entry name" value="HAD_sf"/>
</dbReference>
<dbReference type="OrthoDB" id="9807630at2"/>
<dbReference type="InterPro" id="IPR041492">
    <property type="entry name" value="HAD_2"/>
</dbReference>
<dbReference type="PANTHER" id="PTHR43434">
    <property type="entry name" value="PHOSPHOGLYCOLATE PHOSPHATASE"/>
    <property type="match status" value="1"/>
</dbReference>
<evidence type="ECO:0000256" key="4">
    <source>
        <dbReference type="ARBA" id="ARBA00013078"/>
    </source>
</evidence>
<dbReference type="AlphaFoldDB" id="A0A317ZKD2"/>
<dbReference type="SFLD" id="SFLDG01129">
    <property type="entry name" value="C1.5:_HAD__Beta-PGM__Phosphata"/>
    <property type="match status" value="1"/>
</dbReference>
<dbReference type="Gene3D" id="3.40.50.1000">
    <property type="entry name" value="HAD superfamily/HAD-like"/>
    <property type="match status" value="1"/>
</dbReference>
<protein>
    <recommendedName>
        <fullName evidence="4">phosphoglycolate phosphatase</fullName>
        <ecNumber evidence="4">3.1.3.18</ecNumber>
    </recommendedName>
</protein>
<comment type="caution">
    <text evidence="5">The sequence shown here is derived from an EMBL/GenBank/DDBJ whole genome shotgun (WGS) entry which is preliminary data.</text>
</comment>
<proteinExistence type="inferred from homology"/>
<comment type="similarity">
    <text evidence="3">Belongs to the HAD-like hydrolase superfamily. CbbY/CbbZ/Gph/YieH family.</text>
</comment>
<evidence type="ECO:0000313" key="6">
    <source>
        <dbReference type="Proteomes" id="UP000247099"/>
    </source>
</evidence>
<reference evidence="5 6" key="1">
    <citation type="submission" date="2018-05" db="EMBL/GenBank/DDBJ databases">
        <title>Coraliomargarita sinensis sp. nov., isolated from a marine solar saltern.</title>
        <authorList>
            <person name="Zhou L.Y."/>
        </authorList>
    </citation>
    <scope>NUCLEOTIDE SEQUENCE [LARGE SCALE GENOMIC DNA]</scope>
    <source>
        <strain evidence="5 6">WN38</strain>
    </source>
</reference>
<comment type="catalytic activity">
    <reaction evidence="1">
        <text>2-phosphoglycolate + H2O = glycolate + phosphate</text>
        <dbReference type="Rhea" id="RHEA:14369"/>
        <dbReference type="ChEBI" id="CHEBI:15377"/>
        <dbReference type="ChEBI" id="CHEBI:29805"/>
        <dbReference type="ChEBI" id="CHEBI:43474"/>
        <dbReference type="ChEBI" id="CHEBI:58033"/>
        <dbReference type="EC" id="3.1.3.18"/>
    </reaction>
</comment>
<evidence type="ECO:0000256" key="3">
    <source>
        <dbReference type="ARBA" id="ARBA00006171"/>
    </source>
</evidence>
<sequence length="216" mass="23624">MNRPLPKAVLWDMDGTLIDQTAPIIQCYTEVITALGHTAPDTDVIRRSLGGPMASTMGLFVENERMEEACLAFRKRFPEIMLDGLIILPGALELIDFFAGKECPQAIFTNKHGETARAVSKHCGFSRKIKVCIGNTDTEWAKPDPKLTNYVLEQIKAQSEGAILIGDSPTDAETARNANLIFYGVSTGAHSVEELRAGGAEMACQSLEDLLHRFNA</sequence>
<keyword evidence="5" id="KW-0378">Hydrolase</keyword>
<evidence type="ECO:0000256" key="2">
    <source>
        <dbReference type="ARBA" id="ARBA00004818"/>
    </source>
</evidence>
<dbReference type="GO" id="GO:0008967">
    <property type="term" value="F:phosphoglycolate phosphatase activity"/>
    <property type="evidence" value="ECO:0007669"/>
    <property type="project" value="UniProtKB-EC"/>
</dbReference>
<dbReference type="SUPFAM" id="SSF56784">
    <property type="entry name" value="HAD-like"/>
    <property type="match status" value="1"/>
</dbReference>
<dbReference type="InterPro" id="IPR036412">
    <property type="entry name" value="HAD-like_sf"/>
</dbReference>
<dbReference type="GO" id="GO:0005829">
    <property type="term" value="C:cytosol"/>
    <property type="evidence" value="ECO:0007669"/>
    <property type="project" value="TreeGrafter"/>
</dbReference>
<dbReference type="EC" id="3.1.3.18" evidence="4"/>
<evidence type="ECO:0000313" key="5">
    <source>
        <dbReference type="EMBL" id="PXA03811.1"/>
    </source>
</evidence>
<keyword evidence="6" id="KW-1185">Reference proteome</keyword>
<dbReference type="SFLD" id="SFLDS00003">
    <property type="entry name" value="Haloacid_Dehalogenase"/>
    <property type="match status" value="1"/>
</dbReference>
<dbReference type="Gene3D" id="1.10.150.240">
    <property type="entry name" value="Putative phosphatase, domain 2"/>
    <property type="match status" value="1"/>
</dbReference>
<dbReference type="FunCoup" id="A0A317ZKD2">
    <property type="interactions" value="385"/>
</dbReference>
<accession>A0A317ZKD2</accession>
<dbReference type="EMBL" id="QHJQ01000006">
    <property type="protein sequence ID" value="PXA03811.1"/>
    <property type="molecule type" value="Genomic_DNA"/>
</dbReference>
<dbReference type="PANTHER" id="PTHR43434:SF1">
    <property type="entry name" value="PHOSPHOGLYCOLATE PHOSPHATASE"/>
    <property type="match status" value="1"/>
</dbReference>
<dbReference type="GO" id="GO:0006281">
    <property type="term" value="P:DNA repair"/>
    <property type="evidence" value="ECO:0007669"/>
    <property type="project" value="TreeGrafter"/>
</dbReference>
<comment type="pathway">
    <text evidence="2">Organic acid metabolism; glycolate biosynthesis; glycolate from 2-phosphoglycolate: step 1/1.</text>
</comment>